<dbReference type="InterPro" id="IPR016135">
    <property type="entry name" value="UBQ-conjugating_enzyme/RWD"/>
</dbReference>
<keyword evidence="2" id="KW-0808">Transferase</keyword>
<organism evidence="7 8">
    <name type="scientific">Monosporascus ibericus</name>
    <dbReference type="NCBI Taxonomy" id="155417"/>
    <lineage>
        <taxon>Eukaryota</taxon>
        <taxon>Fungi</taxon>
        <taxon>Dikarya</taxon>
        <taxon>Ascomycota</taxon>
        <taxon>Pezizomycotina</taxon>
        <taxon>Sordariomycetes</taxon>
        <taxon>Xylariomycetidae</taxon>
        <taxon>Xylariales</taxon>
        <taxon>Xylariales incertae sedis</taxon>
        <taxon>Monosporascus</taxon>
    </lineage>
</organism>
<evidence type="ECO:0000313" key="7">
    <source>
        <dbReference type="EMBL" id="RYP00688.1"/>
    </source>
</evidence>
<feature type="domain" description="UBC core" evidence="6">
    <location>
        <begin position="3"/>
        <end position="153"/>
    </location>
</feature>
<keyword evidence="3" id="KW-0547">Nucleotide-binding</keyword>
<dbReference type="FunFam" id="3.10.110.10:FF:000060">
    <property type="entry name" value="Ubiquitin conjugating enzyme (UbcB)"/>
    <property type="match status" value="1"/>
</dbReference>
<evidence type="ECO:0000313" key="8">
    <source>
        <dbReference type="Proteomes" id="UP000293360"/>
    </source>
</evidence>
<reference evidence="7 8" key="1">
    <citation type="submission" date="2018-06" db="EMBL/GenBank/DDBJ databases">
        <title>Complete Genomes of Monosporascus.</title>
        <authorList>
            <person name="Robinson A.J."/>
            <person name="Natvig D.O."/>
        </authorList>
    </citation>
    <scope>NUCLEOTIDE SEQUENCE [LARGE SCALE GENOMIC DNA]</scope>
    <source>
        <strain evidence="7 8">CBS 110550</strain>
    </source>
</reference>
<dbReference type="Pfam" id="PF00179">
    <property type="entry name" value="UQ_con"/>
    <property type="match status" value="1"/>
</dbReference>
<dbReference type="AlphaFoldDB" id="A0A4Q4T4T9"/>
<dbReference type="GO" id="GO:0061631">
    <property type="term" value="F:ubiquitin conjugating enzyme activity"/>
    <property type="evidence" value="ECO:0007669"/>
    <property type="project" value="UniProtKB-EC"/>
</dbReference>
<evidence type="ECO:0000256" key="5">
    <source>
        <dbReference type="ARBA" id="ARBA00022840"/>
    </source>
</evidence>
<dbReference type="SMART" id="SM00212">
    <property type="entry name" value="UBCc"/>
    <property type="match status" value="1"/>
</dbReference>
<evidence type="ECO:0000256" key="3">
    <source>
        <dbReference type="ARBA" id="ARBA00022741"/>
    </source>
</evidence>
<dbReference type="InterPro" id="IPR050113">
    <property type="entry name" value="Ub_conjugating_enzyme"/>
</dbReference>
<accession>A0A4Q4T4T9</accession>
<sequence length="196" mass="21822">MSSAQKRISKELAECTASPPEGIAIRLPDESNIHVWSVTLKGPANTPYAGGSFDLTLTLPPDYPFKAPQINFVTRIWHPNVTNDSVGNVCLGILKPDNWKPPCRVRAVLEAVRALLVEPNPDDPLEARIADEYRTDRAAFERNARAYVQRHAMNNAAIIEEDDCSREMKAWMNGWTRERKGETAAYGVGGPALLFY</sequence>
<keyword evidence="5" id="KW-0067">ATP-binding</keyword>
<proteinExistence type="predicted"/>
<keyword evidence="4" id="KW-0833">Ubl conjugation pathway</keyword>
<name>A0A4Q4T4T9_9PEZI</name>
<protein>
    <recommendedName>
        <fullName evidence="1">E2 ubiquitin-conjugating enzyme</fullName>
        <ecNumber evidence="1">2.3.2.23</ecNumber>
    </recommendedName>
</protein>
<dbReference type="EC" id="2.3.2.23" evidence="1"/>
<dbReference type="PROSITE" id="PS50127">
    <property type="entry name" value="UBC_2"/>
    <property type="match status" value="1"/>
</dbReference>
<dbReference type="Proteomes" id="UP000293360">
    <property type="component" value="Unassembled WGS sequence"/>
</dbReference>
<keyword evidence="8" id="KW-1185">Reference proteome</keyword>
<dbReference type="Gene3D" id="3.10.110.10">
    <property type="entry name" value="Ubiquitin Conjugating Enzyme"/>
    <property type="match status" value="1"/>
</dbReference>
<dbReference type="STRING" id="155417.A0A4Q4T4T9"/>
<dbReference type="OrthoDB" id="9978460at2759"/>
<dbReference type="PANTHER" id="PTHR24067">
    <property type="entry name" value="UBIQUITIN-CONJUGATING ENZYME E2"/>
    <property type="match status" value="1"/>
</dbReference>
<comment type="caution">
    <text evidence="7">The sequence shown here is derived from an EMBL/GenBank/DDBJ whole genome shotgun (WGS) entry which is preliminary data.</text>
</comment>
<dbReference type="GO" id="GO:0005524">
    <property type="term" value="F:ATP binding"/>
    <property type="evidence" value="ECO:0007669"/>
    <property type="project" value="UniProtKB-KW"/>
</dbReference>
<evidence type="ECO:0000256" key="1">
    <source>
        <dbReference type="ARBA" id="ARBA00012486"/>
    </source>
</evidence>
<evidence type="ECO:0000256" key="4">
    <source>
        <dbReference type="ARBA" id="ARBA00022786"/>
    </source>
</evidence>
<gene>
    <name evidence="7" type="ORF">DL764_006426</name>
</gene>
<dbReference type="InterPro" id="IPR000608">
    <property type="entry name" value="UBC"/>
</dbReference>
<evidence type="ECO:0000259" key="6">
    <source>
        <dbReference type="PROSITE" id="PS50127"/>
    </source>
</evidence>
<evidence type="ECO:0000256" key="2">
    <source>
        <dbReference type="ARBA" id="ARBA00022679"/>
    </source>
</evidence>
<dbReference type="EMBL" id="QJNU01000379">
    <property type="protein sequence ID" value="RYP00688.1"/>
    <property type="molecule type" value="Genomic_DNA"/>
</dbReference>
<dbReference type="SUPFAM" id="SSF54495">
    <property type="entry name" value="UBC-like"/>
    <property type="match status" value="1"/>
</dbReference>